<sequence>MLFVRQLLLIVWLCELVPFILRLVRSFGLQYLLSQRCKSGPLSSIFAAWFASSIASTASFSAALTYISDDMIFKVLTGIFHARQLSACSLLFSNRTASTAAVDSSRMFSN</sequence>
<proteinExistence type="evidence at transcript level"/>
<evidence type="ECO:0000256" key="1">
    <source>
        <dbReference type="SAM" id="Phobius"/>
    </source>
</evidence>
<name>D3TKX3_GLOMM</name>
<reference evidence="2" key="1">
    <citation type="journal article" date="2010" name="BMC Genomics">
        <title>An insight into the sialome of Glossina morsitans morsitans.</title>
        <authorList>
            <person name="Alves-Silva J."/>
            <person name="Ribeiro J.M."/>
            <person name="Van Den Abbeele J."/>
            <person name="Attardo G."/>
            <person name="Hao Z."/>
            <person name="Haines L.R."/>
            <person name="Soares M.B."/>
            <person name="Berriman M."/>
            <person name="Aksoy S."/>
            <person name="Lehane M.J."/>
        </authorList>
    </citation>
    <scope>NUCLEOTIDE SEQUENCE</scope>
    <source>
        <tissue evidence="2">Salivary gland</tissue>
    </source>
</reference>
<feature type="transmembrane region" description="Helical" evidence="1">
    <location>
        <begin position="45"/>
        <end position="67"/>
    </location>
</feature>
<feature type="non-terminal residue" evidence="2">
    <location>
        <position position="110"/>
    </location>
</feature>
<protein>
    <submittedName>
        <fullName evidence="2">Hypothetical secreted protein</fullName>
    </submittedName>
</protein>
<dbReference type="AlphaFoldDB" id="D3TKX3"/>
<feature type="transmembrane region" description="Helical" evidence="1">
    <location>
        <begin position="6"/>
        <end position="24"/>
    </location>
</feature>
<keyword evidence="1" id="KW-0812">Transmembrane</keyword>
<reference evidence="2" key="2">
    <citation type="submission" date="2010-01" db="EMBL/GenBank/DDBJ databases">
        <authorList>
            <consortium name="International Glossina Genome Initiative"/>
            <person name="da Silva J."/>
            <person name="Ribeiro J.M.C."/>
            <person name="Abbeele J.V."/>
            <person name="Attardo G."/>
            <person name="Hao Z."/>
            <person name="Haines L.R."/>
            <person name="Soares M.B."/>
            <person name="Berriman M."/>
            <person name="Aksoy S."/>
            <person name="Lehane M.J."/>
        </authorList>
    </citation>
    <scope>NUCLEOTIDE SEQUENCE</scope>
    <source>
        <tissue evidence="2">Salivary gland</tissue>
    </source>
</reference>
<organism evidence="2">
    <name type="scientific">Glossina morsitans morsitans</name>
    <name type="common">Savannah tsetse fly</name>
    <dbReference type="NCBI Taxonomy" id="37546"/>
    <lineage>
        <taxon>Eukaryota</taxon>
        <taxon>Metazoa</taxon>
        <taxon>Ecdysozoa</taxon>
        <taxon>Arthropoda</taxon>
        <taxon>Hexapoda</taxon>
        <taxon>Insecta</taxon>
        <taxon>Pterygota</taxon>
        <taxon>Neoptera</taxon>
        <taxon>Endopterygota</taxon>
        <taxon>Diptera</taxon>
        <taxon>Brachycera</taxon>
        <taxon>Muscomorpha</taxon>
        <taxon>Hippoboscoidea</taxon>
        <taxon>Glossinidae</taxon>
        <taxon>Glossina</taxon>
    </lineage>
</organism>
<dbReference type="EMBL" id="EZ422060">
    <property type="protein sequence ID" value="ADD18483.1"/>
    <property type="molecule type" value="mRNA"/>
</dbReference>
<accession>D3TKX3</accession>
<keyword evidence="1" id="KW-1133">Transmembrane helix</keyword>
<evidence type="ECO:0000313" key="2">
    <source>
        <dbReference type="EMBL" id="ADD18483.1"/>
    </source>
</evidence>
<keyword evidence="1" id="KW-0472">Membrane</keyword>